<dbReference type="NCBIfam" id="TIGR01509">
    <property type="entry name" value="HAD-SF-IA-v3"/>
    <property type="match status" value="1"/>
</dbReference>
<evidence type="ECO:0000313" key="1">
    <source>
        <dbReference type="EMBL" id="GAA4676938.1"/>
    </source>
</evidence>
<dbReference type="InterPro" id="IPR023214">
    <property type="entry name" value="HAD_sf"/>
</dbReference>
<dbReference type="PRINTS" id="PR00413">
    <property type="entry name" value="HADHALOGNASE"/>
</dbReference>
<dbReference type="EMBL" id="BAABIM010000001">
    <property type="protein sequence ID" value="GAA4676938.1"/>
    <property type="molecule type" value="Genomic_DNA"/>
</dbReference>
<evidence type="ECO:0000313" key="2">
    <source>
        <dbReference type="Proteomes" id="UP001500621"/>
    </source>
</evidence>
<organism evidence="1 2">
    <name type="scientific">Nocardioides nanhaiensis</name>
    <dbReference type="NCBI Taxonomy" id="1476871"/>
    <lineage>
        <taxon>Bacteria</taxon>
        <taxon>Bacillati</taxon>
        <taxon>Actinomycetota</taxon>
        <taxon>Actinomycetes</taxon>
        <taxon>Propionibacteriales</taxon>
        <taxon>Nocardioidaceae</taxon>
        <taxon>Nocardioides</taxon>
    </lineage>
</organism>
<evidence type="ECO:0008006" key="3">
    <source>
        <dbReference type="Google" id="ProtNLM"/>
    </source>
</evidence>
<dbReference type="Pfam" id="PF00702">
    <property type="entry name" value="Hydrolase"/>
    <property type="match status" value="1"/>
</dbReference>
<protein>
    <recommendedName>
        <fullName evidence="3">HAD family hydrolase</fullName>
    </recommendedName>
</protein>
<dbReference type="Gene3D" id="3.40.50.1000">
    <property type="entry name" value="HAD superfamily/HAD-like"/>
    <property type="match status" value="1"/>
</dbReference>
<dbReference type="PANTHER" id="PTHR43611:SF3">
    <property type="entry name" value="FLAVIN MONONUCLEOTIDE HYDROLASE 1, CHLOROPLATIC"/>
    <property type="match status" value="1"/>
</dbReference>
<dbReference type="RefSeq" id="WP_345263782.1">
    <property type="nucleotide sequence ID" value="NZ_BAABIM010000001.1"/>
</dbReference>
<reference evidence="2" key="1">
    <citation type="journal article" date="2019" name="Int. J. Syst. Evol. Microbiol.">
        <title>The Global Catalogue of Microorganisms (GCM) 10K type strain sequencing project: providing services to taxonomists for standard genome sequencing and annotation.</title>
        <authorList>
            <consortium name="The Broad Institute Genomics Platform"/>
            <consortium name="The Broad Institute Genome Sequencing Center for Infectious Disease"/>
            <person name="Wu L."/>
            <person name="Ma J."/>
        </authorList>
    </citation>
    <scope>NUCLEOTIDE SEQUENCE [LARGE SCALE GENOMIC DNA]</scope>
    <source>
        <strain evidence="2">JCM 18127</strain>
    </source>
</reference>
<sequence length="207" mass="22929">MESPQQLLLDADGVLQRHPDAVTDLVRRVVGSGPDEWLVARYADRAPGLAGDGDLRLPWRERVRVLGPRALPLEVHRRVWLRVHTHTEVLDLVAQLRRGGLPVHLATNQRAHRGAHMREVLGYDAHFDSCWYSHELGVAKPAPAYFEAVAAGIGARPRDCLLVDDNAANVRSAARLGMRTVRWTTREGVPALRARLAAHGIPVDSRA</sequence>
<proteinExistence type="predicted"/>
<comment type="caution">
    <text evidence="1">The sequence shown here is derived from an EMBL/GenBank/DDBJ whole genome shotgun (WGS) entry which is preliminary data.</text>
</comment>
<accession>A0ABP8VZA6</accession>
<dbReference type="PANTHER" id="PTHR43611">
    <property type="entry name" value="ALPHA-D-GLUCOSE 1-PHOSPHATE PHOSPHATASE"/>
    <property type="match status" value="1"/>
</dbReference>
<name>A0ABP8VZA6_9ACTN</name>
<dbReference type="SUPFAM" id="SSF56784">
    <property type="entry name" value="HAD-like"/>
    <property type="match status" value="1"/>
</dbReference>
<dbReference type="InterPro" id="IPR036412">
    <property type="entry name" value="HAD-like_sf"/>
</dbReference>
<dbReference type="InterPro" id="IPR006439">
    <property type="entry name" value="HAD-SF_hydro_IA"/>
</dbReference>
<dbReference type="Proteomes" id="UP001500621">
    <property type="component" value="Unassembled WGS sequence"/>
</dbReference>
<gene>
    <name evidence="1" type="ORF">GCM10023226_12720</name>
</gene>
<keyword evidence="2" id="KW-1185">Reference proteome</keyword>